<accession>A0ABR2ZNL9</accession>
<organism evidence="2 3">
    <name type="scientific">Marasmius tenuissimus</name>
    <dbReference type="NCBI Taxonomy" id="585030"/>
    <lineage>
        <taxon>Eukaryota</taxon>
        <taxon>Fungi</taxon>
        <taxon>Dikarya</taxon>
        <taxon>Basidiomycota</taxon>
        <taxon>Agaricomycotina</taxon>
        <taxon>Agaricomycetes</taxon>
        <taxon>Agaricomycetidae</taxon>
        <taxon>Agaricales</taxon>
        <taxon>Marasmiineae</taxon>
        <taxon>Marasmiaceae</taxon>
        <taxon>Marasmius</taxon>
    </lineage>
</organism>
<evidence type="ECO:0000313" key="3">
    <source>
        <dbReference type="Proteomes" id="UP001437256"/>
    </source>
</evidence>
<evidence type="ECO:0000256" key="1">
    <source>
        <dbReference type="SAM" id="Phobius"/>
    </source>
</evidence>
<sequence>MVDPEYEYPRRVVVDDTDPRIAYDTGEWSSGKFEDYGVRGSPYNNTMRRTNSEKASFTFSFEGDFVQVRGAKDNHNIRAPFSSPLFDLLSLFPNYTCQIDGEPIGYVEYSNFTYFTTNLVLCQRAHLSKRNHTLTMNITVNKPDNQVFWLDSIEYHPMENTNLTTEVLKVDSSDPRSCFYHNADSDWEVSDGNLTSVNMTRKSSATMSFKFNGTSVSLYGINTRMAANHTSYDRTTGYYHIDNGQYVPFDIPQSKSLPLNPGAYSAAWENQHFFTTKPVSGDREHELVISYSGNSSGTHLPQWLAIDYFHVKNEEVQLNKATDTPVPSQQADSEIGPDNKDHIGAIVGGVVSGLLAVAAFSWLIWFIIKRRGGGSCRAGDLEDQELLVSPFDAWGDEPLLRAQTAPRKSAGFVANLVHSMRETRQERDSGYREIAEVPASSVSAVPPPYTAL</sequence>
<reference evidence="2 3" key="1">
    <citation type="submission" date="2024-05" db="EMBL/GenBank/DDBJ databases">
        <title>A draft genome resource for the thread blight pathogen Marasmius tenuissimus strain MS-2.</title>
        <authorList>
            <person name="Yulfo-Soto G.E."/>
            <person name="Baruah I.K."/>
            <person name="Amoako-Attah I."/>
            <person name="Bukari Y."/>
            <person name="Meinhardt L.W."/>
            <person name="Bailey B.A."/>
            <person name="Cohen S.P."/>
        </authorList>
    </citation>
    <scope>NUCLEOTIDE SEQUENCE [LARGE SCALE GENOMIC DNA]</scope>
    <source>
        <strain evidence="2 3">MS-2</strain>
    </source>
</reference>
<comment type="caution">
    <text evidence="2">The sequence shown here is derived from an EMBL/GenBank/DDBJ whole genome shotgun (WGS) entry which is preliminary data.</text>
</comment>
<dbReference type="Proteomes" id="UP001437256">
    <property type="component" value="Unassembled WGS sequence"/>
</dbReference>
<dbReference type="EMBL" id="JBBXMP010000087">
    <property type="protein sequence ID" value="KAL0063146.1"/>
    <property type="molecule type" value="Genomic_DNA"/>
</dbReference>
<keyword evidence="1" id="KW-0472">Membrane</keyword>
<feature type="transmembrane region" description="Helical" evidence="1">
    <location>
        <begin position="343"/>
        <end position="368"/>
    </location>
</feature>
<name>A0ABR2ZNL9_9AGAR</name>
<dbReference type="Gene3D" id="2.60.120.260">
    <property type="entry name" value="Galactose-binding domain-like"/>
    <property type="match status" value="2"/>
</dbReference>
<evidence type="ECO:0008006" key="4">
    <source>
        <dbReference type="Google" id="ProtNLM"/>
    </source>
</evidence>
<proteinExistence type="predicted"/>
<keyword evidence="1" id="KW-0812">Transmembrane</keyword>
<gene>
    <name evidence="2" type="ORF">AAF712_009936</name>
</gene>
<protein>
    <recommendedName>
        <fullName evidence="4">Transmembrane protein</fullName>
    </recommendedName>
</protein>
<keyword evidence="1" id="KW-1133">Transmembrane helix</keyword>
<keyword evidence="3" id="KW-1185">Reference proteome</keyword>
<evidence type="ECO:0000313" key="2">
    <source>
        <dbReference type="EMBL" id="KAL0063146.1"/>
    </source>
</evidence>